<dbReference type="AlphaFoldDB" id="A0A2B4RBQ0"/>
<evidence type="ECO:0000313" key="2">
    <source>
        <dbReference type="Proteomes" id="UP000225706"/>
    </source>
</evidence>
<evidence type="ECO:0000313" key="1">
    <source>
        <dbReference type="EMBL" id="PFX13930.1"/>
    </source>
</evidence>
<comment type="caution">
    <text evidence="1">The sequence shown here is derived from an EMBL/GenBank/DDBJ whole genome shotgun (WGS) entry which is preliminary data.</text>
</comment>
<gene>
    <name evidence="1" type="ORF">AWC38_SpisGene21958</name>
</gene>
<dbReference type="EMBL" id="LSMT01000869">
    <property type="protein sequence ID" value="PFX13930.1"/>
    <property type="molecule type" value="Genomic_DNA"/>
</dbReference>
<dbReference type="OrthoDB" id="5959066at2759"/>
<organism evidence="1 2">
    <name type="scientific">Stylophora pistillata</name>
    <name type="common">Smooth cauliflower coral</name>
    <dbReference type="NCBI Taxonomy" id="50429"/>
    <lineage>
        <taxon>Eukaryota</taxon>
        <taxon>Metazoa</taxon>
        <taxon>Cnidaria</taxon>
        <taxon>Anthozoa</taxon>
        <taxon>Hexacorallia</taxon>
        <taxon>Scleractinia</taxon>
        <taxon>Astrocoeniina</taxon>
        <taxon>Pocilloporidae</taxon>
        <taxon>Stylophora</taxon>
    </lineage>
</organism>
<protein>
    <submittedName>
        <fullName evidence="1">Uncharacterized protein</fullName>
    </submittedName>
</protein>
<keyword evidence="2" id="KW-1185">Reference proteome</keyword>
<dbReference type="Proteomes" id="UP000225706">
    <property type="component" value="Unassembled WGS sequence"/>
</dbReference>
<name>A0A2B4RBQ0_STYPI</name>
<reference evidence="2" key="1">
    <citation type="journal article" date="2017" name="bioRxiv">
        <title>Comparative analysis of the genomes of Stylophora pistillata and Acropora digitifera provides evidence for extensive differences between species of corals.</title>
        <authorList>
            <person name="Voolstra C.R."/>
            <person name="Li Y."/>
            <person name="Liew Y.J."/>
            <person name="Baumgarten S."/>
            <person name="Zoccola D."/>
            <person name="Flot J.-F."/>
            <person name="Tambutte S."/>
            <person name="Allemand D."/>
            <person name="Aranda M."/>
        </authorList>
    </citation>
    <scope>NUCLEOTIDE SEQUENCE [LARGE SCALE GENOMIC DNA]</scope>
</reference>
<accession>A0A2B4RBQ0</accession>
<proteinExistence type="predicted"/>
<sequence length="326" mass="37162">MGANLPTDQHYYNLDVLDKEPNECLLIMESRASKEQSIEQALRRLKYLHTSLVPQGAFSRQHGYNIGERILTTTGSRSTSEDGFKTTKWNSEKRCFLCLEPNTSNPFREQTKTRILRSKQDQKALRTGRAPLQACRVTGSASVTDEQLDPTRVNEITLRDVEARECRRTSKSASSGLGLNDPYNWLDCFTNGFDDSTHNKKVTKEYFTNMRINRVTFSARPSGRKVKSAHENKIEFPKSCFFNGWGVRSKKVHLPKRNMVGDSERHSAKGAIDVAAGLKTLRLDPKRVQQGYHERTIPQPPPTPVRQIDIRLPQGRVVEFQLPEDE</sequence>